<keyword evidence="1" id="KW-1133">Transmembrane helix</keyword>
<accession>A0ABW4JMJ7</accession>
<gene>
    <name evidence="2" type="ORF">ACFSB2_23090</name>
</gene>
<proteinExistence type="predicted"/>
<feature type="transmembrane region" description="Helical" evidence="1">
    <location>
        <begin position="47"/>
        <end position="71"/>
    </location>
</feature>
<keyword evidence="1" id="KW-0472">Membrane</keyword>
<protein>
    <submittedName>
        <fullName evidence="2">Uncharacterized protein</fullName>
    </submittedName>
</protein>
<dbReference type="RefSeq" id="WP_377945440.1">
    <property type="nucleotide sequence ID" value="NZ_JBHUCX010000092.1"/>
</dbReference>
<dbReference type="Proteomes" id="UP001597079">
    <property type="component" value="Unassembled WGS sequence"/>
</dbReference>
<comment type="caution">
    <text evidence="2">The sequence shown here is derived from an EMBL/GenBank/DDBJ whole genome shotgun (WGS) entry which is preliminary data.</text>
</comment>
<evidence type="ECO:0000256" key="1">
    <source>
        <dbReference type="SAM" id="Phobius"/>
    </source>
</evidence>
<dbReference type="EMBL" id="JBHUCX010000092">
    <property type="protein sequence ID" value="MFD1677551.1"/>
    <property type="molecule type" value="Genomic_DNA"/>
</dbReference>
<sequence length="83" mass="9571">MMREHGHRVGFMERIVAGARLFFIWSVFLLVLEIVTLFGATAPASRVLDLCAMVFTIVLMLATTVGLRLLIKWQTKRERHERV</sequence>
<evidence type="ECO:0000313" key="3">
    <source>
        <dbReference type="Proteomes" id="UP001597079"/>
    </source>
</evidence>
<name>A0ABW4JMJ7_9BACL</name>
<feature type="transmembrane region" description="Helical" evidence="1">
    <location>
        <begin position="21"/>
        <end position="41"/>
    </location>
</feature>
<keyword evidence="1" id="KW-0812">Transmembrane</keyword>
<reference evidence="3" key="1">
    <citation type="journal article" date="2019" name="Int. J. Syst. Evol. Microbiol.">
        <title>The Global Catalogue of Microorganisms (GCM) 10K type strain sequencing project: providing services to taxonomists for standard genome sequencing and annotation.</title>
        <authorList>
            <consortium name="The Broad Institute Genomics Platform"/>
            <consortium name="The Broad Institute Genome Sequencing Center for Infectious Disease"/>
            <person name="Wu L."/>
            <person name="Ma J."/>
        </authorList>
    </citation>
    <scope>NUCLEOTIDE SEQUENCE [LARGE SCALE GENOMIC DNA]</scope>
    <source>
        <strain evidence="3">CGMCC 1.12286</strain>
    </source>
</reference>
<organism evidence="2 3">
    <name type="scientific">Alicyclobacillus fodiniaquatilis</name>
    <dbReference type="NCBI Taxonomy" id="1661150"/>
    <lineage>
        <taxon>Bacteria</taxon>
        <taxon>Bacillati</taxon>
        <taxon>Bacillota</taxon>
        <taxon>Bacilli</taxon>
        <taxon>Bacillales</taxon>
        <taxon>Alicyclobacillaceae</taxon>
        <taxon>Alicyclobacillus</taxon>
    </lineage>
</organism>
<keyword evidence="3" id="KW-1185">Reference proteome</keyword>
<evidence type="ECO:0000313" key="2">
    <source>
        <dbReference type="EMBL" id="MFD1677551.1"/>
    </source>
</evidence>